<evidence type="ECO:0000256" key="1">
    <source>
        <dbReference type="SAM" id="Phobius"/>
    </source>
</evidence>
<dbReference type="SUPFAM" id="SSF48317">
    <property type="entry name" value="Acid phosphatase/Vanadium-dependent haloperoxidase"/>
    <property type="match status" value="1"/>
</dbReference>
<feature type="domain" description="Phosphatidic acid phosphatase type 2/haloperoxidase" evidence="2">
    <location>
        <begin position="158"/>
        <end position="281"/>
    </location>
</feature>
<dbReference type="Pfam" id="PF01569">
    <property type="entry name" value="PAP2"/>
    <property type="match status" value="1"/>
</dbReference>
<proteinExistence type="predicted"/>
<evidence type="ECO:0000313" key="3">
    <source>
        <dbReference type="EMBL" id="MCF4006778.1"/>
    </source>
</evidence>
<keyword evidence="1" id="KW-0472">Membrane</keyword>
<dbReference type="PANTHER" id="PTHR14969:SF13">
    <property type="entry name" value="AT30094P"/>
    <property type="match status" value="1"/>
</dbReference>
<sequence length="303" mass="32385">MVVVALVVLTWTEQSLSERLADQGSVYGTIFQTFGQFPPALVSCSGLLMISVAVWRLVGEGGGLHKVALSLFSILLGLAAFLRALAWTTKATNYIRSWRANAAAGLPIGKPGEKEGAEDWALFAPRFFVALAIFVVLLIIVRVVVARASREQLTSIIVAGLVAVSVLWAAEGLVDGMKDAWGRFRPYEVADGKGAFTTWLQINFPNGHKSFPSGHTKSGTMLAGLAILFLPFSKKAARIALWVGAIYGVLMGLSRVLVAAHYPTDTVASFGMTFGLIAAAYVLMQRLLPYLGGGARATTRPAE</sequence>
<organism evidence="3 4">
    <name type="scientific">Corynebacterium uropygiale</name>
    <dbReference type="NCBI Taxonomy" id="1775911"/>
    <lineage>
        <taxon>Bacteria</taxon>
        <taxon>Bacillati</taxon>
        <taxon>Actinomycetota</taxon>
        <taxon>Actinomycetes</taxon>
        <taxon>Mycobacteriales</taxon>
        <taxon>Corynebacteriaceae</taxon>
        <taxon>Corynebacterium</taxon>
    </lineage>
</organism>
<feature type="transmembrane region" description="Helical" evidence="1">
    <location>
        <begin position="67"/>
        <end position="86"/>
    </location>
</feature>
<comment type="caution">
    <text evidence="3">The sequence shown here is derived from an EMBL/GenBank/DDBJ whole genome shotgun (WGS) entry which is preliminary data.</text>
</comment>
<reference evidence="3" key="1">
    <citation type="submission" date="2022-01" db="EMBL/GenBank/DDBJ databases">
        <title>Corynebacterium sp. nov isolated from isolated from the feces of the greater white-fronted geese (Anser albifrons) at Poyang Lake, PR China.</title>
        <authorList>
            <person name="Liu Q."/>
        </authorList>
    </citation>
    <scope>NUCLEOTIDE SEQUENCE</scope>
    <source>
        <strain evidence="3">JCM 32435</strain>
    </source>
</reference>
<gene>
    <name evidence="3" type="ORF">L1O03_06240</name>
</gene>
<evidence type="ECO:0000259" key="2">
    <source>
        <dbReference type="SMART" id="SM00014"/>
    </source>
</evidence>
<accession>A0A9X1QS48</accession>
<feature type="transmembrane region" description="Helical" evidence="1">
    <location>
        <begin position="153"/>
        <end position="170"/>
    </location>
</feature>
<keyword evidence="4" id="KW-1185">Reference proteome</keyword>
<feature type="transmembrane region" description="Helical" evidence="1">
    <location>
        <begin position="239"/>
        <end position="260"/>
    </location>
</feature>
<dbReference type="RefSeq" id="WP_236118590.1">
    <property type="nucleotide sequence ID" value="NZ_JAKGSI010000003.1"/>
</dbReference>
<dbReference type="SMART" id="SM00014">
    <property type="entry name" value="acidPPc"/>
    <property type="match status" value="1"/>
</dbReference>
<dbReference type="InterPro" id="IPR036938">
    <property type="entry name" value="PAP2/HPO_sf"/>
</dbReference>
<dbReference type="Proteomes" id="UP001139336">
    <property type="component" value="Unassembled WGS sequence"/>
</dbReference>
<dbReference type="AlphaFoldDB" id="A0A9X1QS48"/>
<protein>
    <submittedName>
        <fullName evidence="3">Phosphatase PAP2 family protein</fullName>
    </submittedName>
</protein>
<dbReference type="Gene3D" id="1.20.144.10">
    <property type="entry name" value="Phosphatidic acid phosphatase type 2/haloperoxidase"/>
    <property type="match status" value="1"/>
</dbReference>
<evidence type="ECO:0000313" key="4">
    <source>
        <dbReference type="Proteomes" id="UP001139336"/>
    </source>
</evidence>
<dbReference type="InterPro" id="IPR000326">
    <property type="entry name" value="PAP2/HPO"/>
</dbReference>
<name>A0A9X1QS48_9CORY</name>
<keyword evidence="1" id="KW-0812">Transmembrane</keyword>
<feature type="transmembrane region" description="Helical" evidence="1">
    <location>
        <begin position="266"/>
        <end position="284"/>
    </location>
</feature>
<feature type="transmembrane region" description="Helical" evidence="1">
    <location>
        <begin position="120"/>
        <end position="141"/>
    </location>
</feature>
<dbReference type="PANTHER" id="PTHR14969">
    <property type="entry name" value="SPHINGOSINE-1-PHOSPHATE PHOSPHOHYDROLASE"/>
    <property type="match status" value="1"/>
</dbReference>
<feature type="transmembrane region" description="Helical" evidence="1">
    <location>
        <begin position="33"/>
        <end position="55"/>
    </location>
</feature>
<dbReference type="EMBL" id="JAKGSI010000003">
    <property type="protein sequence ID" value="MCF4006778.1"/>
    <property type="molecule type" value="Genomic_DNA"/>
</dbReference>
<keyword evidence="1" id="KW-1133">Transmembrane helix</keyword>